<dbReference type="Proteomes" id="UP000726136">
    <property type="component" value="Unassembled WGS sequence"/>
</dbReference>
<evidence type="ECO:0000313" key="4">
    <source>
        <dbReference type="EMBL" id="MBF4437748.1"/>
    </source>
</evidence>
<evidence type="ECO:0000313" key="3">
    <source>
        <dbReference type="EMBL" id="MBF4374504.1"/>
    </source>
</evidence>
<reference evidence="2 5" key="1">
    <citation type="submission" date="2018-12" db="EMBL/GenBank/DDBJ databases">
        <title>Characterization and Draft Genome of Vibrio anguillarum J360 Marine Pathogen Isolated from an Outbreak in Lumpfish (Cyclopterus lumpus).</title>
        <authorList>
            <person name="Vasquez J.I."/>
            <person name="Cao T."/>
            <person name="Chakraborty S."/>
            <person name="Gnanagobal H."/>
            <person name="Wescot J."/>
            <person name="Boyce D."/>
            <person name="Santander J."/>
        </authorList>
    </citation>
    <scope>NUCLEOTIDE SEQUENCE [LARGE SCALE GENOMIC DNA]</scope>
    <source>
        <strain evidence="2 5">J360</strain>
    </source>
</reference>
<sequence length="142" mass="16433">MSVDSIRITRKALIVSAEEDDCCDGVYVLSVDNPATFQFEALNCSPAEFAQWYLLKLGRNDFEYAEYRVSDDNRHVIWLWVDEHGLTSGEELTITSDEIFECWLNQKLQDTDRELSKMAKESLDAILCQLSPPNDEDWEIPY</sequence>
<evidence type="ECO:0000313" key="2">
    <source>
        <dbReference type="EMBL" id="AZS26377.1"/>
    </source>
</evidence>
<dbReference type="Proteomes" id="UP000256923">
    <property type="component" value="Chromosome 1"/>
</dbReference>
<dbReference type="EMBL" id="RDPI01000019">
    <property type="protein sequence ID" value="MBF4374504.1"/>
    <property type="molecule type" value="Genomic_DNA"/>
</dbReference>
<evidence type="ECO:0000313" key="1">
    <source>
        <dbReference type="EMBL" id="AZS26224.1"/>
    </source>
</evidence>
<dbReference type="EMBL" id="SCLC01001293">
    <property type="protein sequence ID" value="MBF4437748.1"/>
    <property type="molecule type" value="Genomic_DNA"/>
</dbReference>
<organism evidence="2 5">
    <name type="scientific">Vibrio anguillarum</name>
    <name type="common">Listonella anguillarum</name>
    <dbReference type="NCBI Taxonomy" id="55601"/>
    <lineage>
        <taxon>Bacteria</taxon>
        <taxon>Pseudomonadati</taxon>
        <taxon>Pseudomonadota</taxon>
        <taxon>Gammaproteobacteria</taxon>
        <taxon>Vibrionales</taxon>
        <taxon>Vibrionaceae</taxon>
        <taxon>Vibrio</taxon>
    </lineage>
</organism>
<evidence type="ECO:0000313" key="5">
    <source>
        <dbReference type="Proteomes" id="UP000256923"/>
    </source>
</evidence>
<keyword evidence="6" id="KW-1185">Reference proteome</keyword>
<dbReference type="EMBL" id="CP034672">
    <property type="protein sequence ID" value="AZS26377.1"/>
    <property type="molecule type" value="Genomic_DNA"/>
</dbReference>
<dbReference type="RefSeq" id="WP_116285058.1">
    <property type="nucleotide sequence ID" value="NZ_CP034672.1"/>
</dbReference>
<evidence type="ECO:0000313" key="6">
    <source>
        <dbReference type="Proteomes" id="UP000726136"/>
    </source>
</evidence>
<dbReference type="AlphaFoldDB" id="A0A7U6J6D0"/>
<name>A0A7U6J6D0_VIBAN</name>
<dbReference type="EMBL" id="CP034672">
    <property type="protein sequence ID" value="AZS26224.1"/>
    <property type="molecule type" value="Genomic_DNA"/>
</dbReference>
<reference evidence="3 6" key="2">
    <citation type="journal article" date="2021" name="PeerJ">
        <title>Analysis of 44 Vibrio anguillarum genomes reveals high genetic diversity.</title>
        <authorList>
            <person name="Hansen M.J."/>
            <person name="Dalsgaard I."/>
        </authorList>
    </citation>
    <scope>NUCLEOTIDE SEQUENCE</scope>
    <source>
        <strain evidence="3 6">040915-1/1B</strain>
        <strain evidence="4">850617-1/1</strain>
    </source>
</reference>
<protein>
    <submittedName>
        <fullName evidence="2">Uncharacterized protein</fullName>
    </submittedName>
</protein>
<accession>A0A7U6J6D0</accession>
<dbReference type="Proteomes" id="UP000786185">
    <property type="component" value="Unassembled WGS sequence"/>
</dbReference>
<gene>
    <name evidence="1" type="ORF">DYL72_15055</name>
    <name evidence="2" type="ORF">DYL72_15855</name>
    <name evidence="3" type="ORF">EAY46_15650</name>
    <name evidence="4" type="ORF">ERJ77_25350</name>
</gene>
<proteinExistence type="predicted"/>